<keyword evidence="4" id="KW-1185">Reference proteome</keyword>
<organism evidence="3 4">
    <name type="scientific">Exocentrus adspersus</name>
    <dbReference type="NCBI Taxonomy" id="1586481"/>
    <lineage>
        <taxon>Eukaryota</taxon>
        <taxon>Metazoa</taxon>
        <taxon>Ecdysozoa</taxon>
        <taxon>Arthropoda</taxon>
        <taxon>Hexapoda</taxon>
        <taxon>Insecta</taxon>
        <taxon>Pterygota</taxon>
        <taxon>Neoptera</taxon>
        <taxon>Endopterygota</taxon>
        <taxon>Coleoptera</taxon>
        <taxon>Polyphaga</taxon>
        <taxon>Cucujiformia</taxon>
        <taxon>Chrysomeloidea</taxon>
        <taxon>Cerambycidae</taxon>
        <taxon>Lamiinae</taxon>
        <taxon>Acanthocinini</taxon>
        <taxon>Exocentrus</taxon>
    </lineage>
</organism>
<proteinExistence type="predicted"/>
<feature type="domain" description="PiggyBac transposable element-derived protein" evidence="2">
    <location>
        <begin position="1"/>
        <end position="283"/>
    </location>
</feature>
<evidence type="ECO:0000256" key="1">
    <source>
        <dbReference type="SAM" id="MobiDB-lite"/>
    </source>
</evidence>
<evidence type="ECO:0000313" key="3">
    <source>
        <dbReference type="EMBL" id="KAJ8909387.1"/>
    </source>
</evidence>
<dbReference type="Proteomes" id="UP001159042">
    <property type="component" value="Unassembled WGS sequence"/>
</dbReference>
<feature type="compositionally biased region" description="Pro residues" evidence="1">
    <location>
        <begin position="336"/>
        <end position="345"/>
    </location>
</feature>
<dbReference type="Pfam" id="PF13843">
    <property type="entry name" value="DDE_Tnp_1_7"/>
    <property type="match status" value="1"/>
</dbReference>
<dbReference type="PANTHER" id="PTHR47272:SF2">
    <property type="entry name" value="PIGGYBAC TRANSPOSABLE ELEMENT-DERIVED PROTEIN 3-LIKE"/>
    <property type="match status" value="1"/>
</dbReference>
<reference evidence="3 4" key="1">
    <citation type="journal article" date="2023" name="Insect Mol. Biol.">
        <title>Genome sequencing provides insights into the evolution of gene families encoding plant cell wall-degrading enzymes in longhorned beetles.</title>
        <authorList>
            <person name="Shin N.R."/>
            <person name="Okamura Y."/>
            <person name="Kirsch R."/>
            <person name="Pauchet Y."/>
        </authorList>
    </citation>
    <scope>NUCLEOTIDE SEQUENCE [LARGE SCALE GENOMIC DNA]</scope>
    <source>
        <strain evidence="3">EAD_L_NR</strain>
    </source>
</reference>
<evidence type="ECO:0000259" key="2">
    <source>
        <dbReference type="Pfam" id="PF13843"/>
    </source>
</evidence>
<feature type="region of interest" description="Disordered" evidence="1">
    <location>
        <begin position="324"/>
        <end position="388"/>
    </location>
</feature>
<accession>A0AAV8V5P0</accession>
<sequence length="388" mass="45341">MAINRFYKLRQHLHFVNTEEKPNNDNRLWKIRPLYDTLRVRFQSLPLETDLCIDEQMIPFKSSLNIKQYIKNKHTKWGIKLLALCGRSGLCYDFIIYQGVTTELLPDHADVLGLSGVLVTTLAQRITQPNFRLFFDNYFSNYNVLQYLRNKRIYASCTARIDRFQNPPFSSERILKSQGRGSCEEVISDDGIIMVKWYDNKSVIMASNYKGIGRISNCKRWDKSQKEYKQVPRPEVITDYNSCMGGVDKLDFLITLYRTFIRSRKWTLRMFTHALDMACSNSWLEYKAKAELLKIPKKDILDLLGFRAYVAKCLIKAEKPQQKKKGRPLVNLPTDPATPSPPSTPTPSSLRRVAEVRPLREMQESWVQRPDQGQMYKVQPSLMFKQRK</sequence>
<dbReference type="AlphaFoldDB" id="A0AAV8V5P0"/>
<protein>
    <recommendedName>
        <fullName evidence="2">PiggyBac transposable element-derived protein domain-containing protein</fullName>
    </recommendedName>
</protein>
<dbReference type="PANTHER" id="PTHR47272">
    <property type="entry name" value="DDE_TNP_1_7 DOMAIN-CONTAINING PROTEIN"/>
    <property type="match status" value="1"/>
</dbReference>
<comment type="caution">
    <text evidence="3">The sequence shown here is derived from an EMBL/GenBank/DDBJ whole genome shotgun (WGS) entry which is preliminary data.</text>
</comment>
<evidence type="ECO:0000313" key="4">
    <source>
        <dbReference type="Proteomes" id="UP001159042"/>
    </source>
</evidence>
<feature type="compositionally biased region" description="Basic and acidic residues" evidence="1">
    <location>
        <begin position="352"/>
        <end position="363"/>
    </location>
</feature>
<dbReference type="InterPro" id="IPR029526">
    <property type="entry name" value="PGBD"/>
</dbReference>
<dbReference type="EMBL" id="JANEYG010000597">
    <property type="protein sequence ID" value="KAJ8909387.1"/>
    <property type="molecule type" value="Genomic_DNA"/>
</dbReference>
<gene>
    <name evidence="3" type="ORF">NQ315_006113</name>
</gene>
<name>A0AAV8V5P0_9CUCU</name>